<organism evidence="2 3">
    <name type="scientific">Streptomyces endophyticus</name>
    <dbReference type="NCBI Taxonomy" id="714166"/>
    <lineage>
        <taxon>Bacteria</taxon>
        <taxon>Bacillati</taxon>
        <taxon>Actinomycetota</taxon>
        <taxon>Actinomycetes</taxon>
        <taxon>Kitasatosporales</taxon>
        <taxon>Streptomycetaceae</taxon>
        <taxon>Streptomyces</taxon>
    </lineage>
</organism>
<keyword evidence="3" id="KW-1185">Reference proteome</keyword>
<proteinExistence type="predicted"/>
<evidence type="ECO:0000313" key="3">
    <source>
        <dbReference type="Proteomes" id="UP001354931"/>
    </source>
</evidence>
<name>A0ABU6F4C8_9ACTN</name>
<evidence type="ECO:0000313" key="2">
    <source>
        <dbReference type="EMBL" id="MEB8337707.1"/>
    </source>
</evidence>
<evidence type="ECO:0000256" key="1">
    <source>
        <dbReference type="SAM" id="Phobius"/>
    </source>
</evidence>
<keyword evidence="1" id="KW-0472">Membrane</keyword>
<dbReference type="Gene3D" id="2.160.20.80">
    <property type="entry name" value="E3 ubiquitin-protein ligase SopA"/>
    <property type="match status" value="1"/>
</dbReference>
<dbReference type="Proteomes" id="UP001354931">
    <property type="component" value="Unassembled WGS sequence"/>
</dbReference>
<protein>
    <submittedName>
        <fullName evidence="2">Pentapeptide repeat-containing protein</fullName>
    </submittedName>
</protein>
<keyword evidence="1" id="KW-1133">Transmembrane helix</keyword>
<reference evidence="2 3" key="1">
    <citation type="submission" date="2022-10" db="EMBL/GenBank/DDBJ databases">
        <authorList>
            <person name="Xie J."/>
            <person name="Shen N."/>
        </authorList>
    </citation>
    <scope>NUCLEOTIDE SEQUENCE [LARGE SCALE GENOMIC DNA]</scope>
    <source>
        <strain evidence="2 3">YIM65594</strain>
    </source>
</reference>
<dbReference type="RefSeq" id="WP_326015377.1">
    <property type="nucleotide sequence ID" value="NZ_JAOZYC010000066.1"/>
</dbReference>
<dbReference type="EMBL" id="JAOZYC010000066">
    <property type="protein sequence ID" value="MEB8337707.1"/>
    <property type="molecule type" value="Genomic_DNA"/>
</dbReference>
<feature type="transmembrane region" description="Helical" evidence="1">
    <location>
        <begin position="431"/>
        <end position="450"/>
    </location>
</feature>
<sequence>MPVPERSTDAEGVRREILDEGAGSAPYVLRDARVTGVLRLDGAEVRRAVRFEACRFDEAVSLEGASTLGVAFTGCVLPGLHASTARFGGRVDLRGSTIGERDGAGSAVDLVHADLAGGIRLDGAHLVAPGRIALEGGGAVARGGVFCENGFVAEGEVGFPGAELPGGLWMRGARIRVGAADVYAFQGDGLSASNVRCQGLRADGRIRLRGARVTDLVSFQDAELGGTGSSLMCVGMRAEAIDLAFARTPAGGVNLRNAYVARLQDDPRTWPATLGLDGLTYDWLGDVAPTRREDVTSRLAWLRRHPVYAPQPYEQLAAHYRRSGHEDEARRVLLVRERRRRGTLGPAGKAWGRLLDGTVGYGYRPWIAGIWLALLTLLGSLVFHAHEPVPNKPGEGAPFNPVAYTLDLLIPIGGLGQREGWHWAEAGVQGLSYALIAVGWILTTTLLAGVTRTLSRN</sequence>
<feature type="transmembrane region" description="Helical" evidence="1">
    <location>
        <begin position="363"/>
        <end position="383"/>
    </location>
</feature>
<accession>A0ABU6F4C8</accession>
<keyword evidence="1" id="KW-0812">Transmembrane</keyword>
<comment type="caution">
    <text evidence="2">The sequence shown here is derived from an EMBL/GenBank/DDBJ whole genome shotgun (WGS) entry which is preliminary data.</text>
</comment>
<gene>
    <name evidence="2" type="ORF">OKJ99_09325</name>
</gene>